<protein>
    <submittedName>
        <fullName evidence="3">Probable asparagine--tRNA ligase, cytoplasmic</fullName>
    </submittedName>
</protein>
<accession>A0A3Q0JFQ6</accession>
<dbReference type="Gene3D" id="3.30.1910.20">
    <property type="entry name" value="asparaginyl-tRNA synthetase, N-terminal domain"/>
    <property type="match status" value="1"/>
</dbReference>
<proteinExistence type="predicted"/>
<sequence length="55" mass="5956">MTEAEVVYTSEKYGSDEAGNGTESQPYKTVLHALKVKGLQATIYVDTKEEGAETS</sequence>
<dbReference type="RefSeq" id="XP_026685868.1">
    <property type="nucleotide sequence ID" value="XM_026830067.1"/>
</dbReference>
<reference evidence="3" key="1">
    <citation type="submission" date="2025-08" db="UniProtKB">
        <authorList>
            <consortium name="RefSeq"/>
        </authorList>
    </citation>
    <scope>IDENTIFICATION</scope>
</reference>
<evidence type="ECO:0000313" key="2">
    <source>
        <dbReference type="Proteomes" id="UP000079169"/>
    </source>
</evidence>
<organism evidence="2 3">
    <name type="scientific">Diaphorina citri</name>
    <name type="common">Asian citrus psyllid</name>
    <dbReference type="NCBI Taxonomy" id="121845"/>
    <lineage>
        <taxon>Eukaryota</taxon>
        <taxon>Metazoa</taxon>
        <taxon>Ecdysozoa</taxon>
        <taxon>Arthropoda</taxon>
        <taxon>Hexapoda</taxon>
        <taxon>Insecta</taxon>
        <taxon>Pterygota</taxon>
        <taxon>Neoptera</taxon>
        <taxon>Paraneoptera</taxon>
        <taxon>Hemiptera</taxon>
        <taxon>Sternorrhyncha</taxon>
        <taxon>Psylloidea</taxon>
        <taxon>Psyllidae</taxon>
        <taxon>Diaphorininae</taxon>
        <taxon>Diaphorina</taxon>
    </lineage>
</organism>
<dbReference type="GeneID" id="103518184"/>
<dbReference type="Proteomes" id="UP000079169">
    <property type="component" value="Unplaced"/>
</dbReference>
<gene>
    <name evidence="3" type="primary">LOC103518184</name>
</gene>
<keyword evidence="2" id="KW-1185">Reference proteome</keyword>
<dbReference type="PaxDb" id="121845-A0A3Q0JFQ6"/>
<evidence type="ECO:0000313" key="3">
    <source>
        <dbReference type="RefSeq" id="XP_026685868.1"/>
    </source>
</evidence>
<feature type="region of interest" description="Disordered" evidence="1">
    <location>
        <begin position="1"/>
        <end position="24"/>
    </location>
</feature>
<dbReference type="GO" id="GO:0016874">
    <property type="term" value="F:ligase activity"/>
    <property type="evidence" value="ECO:0007669"/>
    <property type="project" value="UniProtKB-KW"/>
</dbReference>
<evidence type="ECO:0000256" key="1">
    <source>
        <dbReference type="SAM" id="MobiDB-lite"/>
    </source>
</evidence>
<dbReference type="KEGG" id="dci:103518184"/>
<keyword evidence="3" id="KW-0436">Ligase</keyword>
<dbReference type="AlphaFoldDB" id="A0A3Q0JFQ6"/>
<dbReference type="STRING" id="121845.A0A3Q0JFQ6"/>
<name>A0A3Q0JFQ6_DIACI</name>